<dbReference type="EMBL" id="BMAT01003238">
    <property type="protein sequence ID" value="GFS22206.1"/>
    <property type="molecule type" value="Genomic_DNA"/>
</dbReference>
<comment type="caution">
    <text evidence="1">The sequence shown here is derived from an EMBL/GenBank/DDBJ whole genome shotgun (WGS) entry which is preliminary data.</text>
</comment>
<accession>A0AAV4JNQ2</accession>
<name>A0AAV4JNQ2_9GAST</name>
<keyword evidence="2" id="KW-1185">Reference proteome</keyword>
<reference evidence="1 2" key="1">
    <citation type="journal article" date="2021" name="Elife">
        <title>Chloroplast acquisition without the gene transfer in kleptoplastic sea slugs, Plakobranchus ocellatus.</title>
        <authorList>
            <person name="Maeda T."/>
            <person name="Takahashi S."/>
            <person name="Yoshida T."/>
            <person name="Shimamura S."/>
            <person name="Takaki Y."/>
            <person name="Nagai Y."/>
            <person name="Toyoda A."/>
            <person name="Suzuki Y."/>
            <person name="Arimoto A."/>
            <person name="Ishii H."/>
            <person name="Satoh N."/>
            <person name="Nishiyama T."/>
            <person name="Hasebe M."/>
            <person name="Maruyama T."/>
            <person name="Minagawa J."/>
            <person name="Obokata J."/>
            <person name="Shigenobu S."/>
        </authorList>
    </citation>
    <scope>NUCLEOTIDE SEQUENCE [LARGE SCALE GENOMIC DNA]</scope>
</reference>
<dbReference type="AlphaFoldDB" id="A0AAV4JNQ2"/>
<evidence type="ECO:0000313" key="1">
    <source>
        <dbReference type="EMBL" id="GFS22206.1"/>
    </source>
</evidence>
<dbReference type="Proteomes" id="UP000762676">
    <property type="component" value="Unassembled WGS sequence"/>
</dbReference>
<organism evidence="1 2">
    <name type="scientific">Elysia marginata</name>
    <dbReference type="NCBI Taxonomy" id="1093978"/>
    <lineage>
        <taxon>Eukaryota</taxon>
        <taxon>Metazoa</taxon>
        <taxon>Spiralia</taxon>
        <taxon>Lophotrochozoa</taxon>
        <taxon>Mollusca</taxon>
        <taxon>Gastropoda</taxon>
        <taxon>Heterobranchia</taxon>
        <taxon>Euthyneura</taxon>
        <taxon>Panpulmonata</taxon>
        <taxon>Sacoglossa</taxon>
        <taxon>Placobranchoidea</taxon>
        <taxon>Plakobranchidae</taxon>
        <taxon>Elysia</taxon>
    </lineage>
</organism>
<sequence length="68" mass="7558">MVSTIWATRLKQVKANSASHGLRWITVSYLSLVMTPKTIVGIHLIQQAKEGPLVLGAMYQNKKKSYAT</sequence>
<gene>
    <name evidence="1" type="ORF">ElyMa_001611100</name>
</gene>
<proteinExistence type="predicted"/>
<protein>
    <submittedName>
        <fullName evidence="1">Uncharacterized protein</fullName>
    </submittedName>
</protein>
<evidence type="ECO:0000313" key="2">
    <source>
        <dbReference type="Proteomes" id="UP000762676"/>
    </source>
</evidence>